<accession>A0A1U9VRA1</accession>
<sequence length="70" mass="7868">MNIGNFVAVIWLIASLSAYAVFCLWLWRKSGRIHETNCRCCGKPMEDDGCGIALLGGRFCQQCTTKILRK</sequence>
<evidence type="ECO:0000256" key="1">
    <source>
        <dbReference type="SAM" id="Phobius"/>
    </source>
</evidence>
<dbReference type="Proteomes" id="UP000189628">
    <property type="component" value="Plasmid unnamed"/>
</dbReference>
<gene>
    <name evidence="2" type="ORF">B0B51_23235</name>
</gene>
<geneLocation type="plasmid" evidence="2">
    <name>unnamed</name>
</geneLocation>
<evidence type="ECO:0000313" key="2">
    <source>
        <dbReference type="EMBL" id="AQW32697.1"/>
    </source>
</evidence>
<evidence type="ECO:0000313" key="3">
    <source>
        <dbReference type="Proteomes" id="UP000189628"/>
    </source>
</evidence>
<dbReference type="AlphaFoldDB" id="A0A1U9VRA1"/>
<name>A0A1U9VRA1_9RALS</name>
<keyword evidence="1" id="KW-0472">Membrane</keyword>
<feature type="transmembrane region" description="Helical" evidence="1">
    <location>
        <begin position="6"/>
        <end position="27"/>
    </location>
</feature>
<protein>
    <submittedName>
        <fullName evidence="2">Uncharacterized protein</fullName>
    </submittedName>
</protein>
<proteinExistence type="predicted"/>
<keyword evidence="1" id="KW-1133">Transmembrane helix</keyword>
<reference evidence="2 3" key="1">
    <citation type="submission" date="2017-02" db="EMBL/GenBank/DDBJ databases">
        <title>Blood Disease Bacterium A2-HR MARDI.</title>
        <authorList>
            <person name="Badrun R."/>
            <person name="Abu Bakar N."/>
            <person name="Laboh R."/>
        </authorList>
    </citation>
    <scope>NUCLEOTIDE SEQUENCE [LARGE SCALE GENOMIC DNA]</scope>
    <source>
        <strain evidence="2 3">A2-HR MARDI</strain>
        <plasmid evidence="3">Plasmid</plasmid>
    </source>
</reference>
<keyword evidence="2" id="KW-0614">Plasmid</keyword>
<keyword evidence="1" id="KW-0812">Transmembrane</keyword>
<dbReference type="EMBL" id="CP019912">
    <property type="protein sequence ID" value="AQW32697.1"/>
    <property type="molecule type" value="Genomic_DNA"/>
</dbReference>
<organism evidence="2 3">
    <name type="scientific">blood disease bacterium A2-HR MARDI</name>
    <dbReference type="NCBI Taxonomy" id="1944648"/>
    <lineage>
        <taxon>Bacteria</taxon>
        <taxon>Pseudomonadati</taxon>
        <taxon>Pseudomonadota</taxon>
        <taxon>Betaproteobacteria</taxon>
        <taxon>Burkholderiales</taxon>
        <taxon>Burkholderiaceae</taxon>
        <taxon>Ralstonia</taxon>
        <taxon>Ralstonia solanacearum species complex</taxon>
    </lineage>
</organism>
<dbReference type="RefSeq" id="WP_078223798.1">
    <property type="nucleotide sequence ID" value="NZ_CP019912.1"/>
</dbReference>